<feature type="domain" description="Protein kinase" evidence="2">
    <location>
        <begin position="245"/>
        <end position="517"/>
    </location>
</feature>
<dbReference type="InterPro" id="IPR000719">
    <property type="entry name" value="Prot_kinase_dom"/>
</dbReference>
<dbReference type="GeneID" id="20654922"/>
<dbReference type="InParanoid" id="G4YGP0"/>
<dbReference type="InterPro" id="IPR011009">
    <property type="entry name" value="Kinase-like_dom_sf"/>
</dbReference>
<dbReference type="EMBL" id="JH159151">
    <property type="protein sequence ID" value="EGZ27003.1"/>
    <property type="molecule type" value="Genomic_DNA"/>
</dbReference>
<dbReference type="Proteomes" id="UP000002640">
    <property type="component" value="Unassembled WGS sequence"/>
</dbReference>
<evidence type="ECO:0000256" key="1">
    <source>
        <dbReference type="SAM" id="Phobius"/>
    </source>
</evidence>
<evidence type="ECO:0000313" key="4">
    <source>
        <dbReference type="Proteomes" id="UP000002640"/>
    </source>
</evidence>
<dbReference type="InterPro" id="IPR008271">
    <property type="entry name" value="Ser/Thr_kinase_AS"/>
</dbReference>
<dbReference type="GO" id="GO:0004674">
    <property type="term" value="F:protein serine/threonine kinase activity"/>
    <property type="evidence" value="ECO:0007669"/>
    <property type="project" value="TreeGrafter"/>
</dbReference>
<dbReference type="RefSeq" id="XP_009514278.1">
    <property type="nucleotide sequence ID" value="XM_009515983.1"/>
</dbReference>
<gene>
    <name evidence="3" type="ORF">PHYSODRAFT_477685</name>
</gene>
<keyword evidence="1" id="KW-0472">Membrane</keyword>
<sequence length="526" mass="57459">MYSISASYLGDKCGGTPHAVNIVRDDSCAPQTCQPSRLSSGDVETNDYSSDYVEVTRDKFSHSPFVLAVVFVHEGCTNIVMGFGCPASGTCTGGYNETDYAIARLNKDGSASIEFYSDRSCSSASLNSIKSGDKAALTTHECDVNLFKWYSSNNVEDVSGSNSTADSALSTGTIVAIVCGCVAAIFFIVVLSVCYRRRNQWNPKQQWTSTEGLDDADSLEAATRYNRGLWNDEIIIAKKLPRDKVKIQKLISRGAFGEVYAGQLHRNQVAVKMLLPATRNSLKHVDDFLAEAKMTAVMDHPHVVSFIGVAWDSLSDVCVVLEFMDGGDLRTLLNKYETSKHPVGFDKQKATIALHVCHALTYLHSLAPPVIHRDLKSRNILLNKAMHAKLTDFGISRERLDQTMTAGMGTSLWMAPEVMLGERYDVKADMFSFGVVLSELDVHTLPYAQEKKRSLDSGGRALADATLLQRVAEGTVRVEFSEGNASFITELGCACVSVDPSQRPSAAEALYKLQLVLAQGLQQLTL</sequence>
<dbReference type="PANTHER" id="PTHR44329">
    <property type="entry name" value="SERINE/THREONINE-PROTEIN KINASE TNNI3K-RELATED"/>
    <property type="match status" value="1"/>
</dbReference>
<dbReference type="Gene3D" id="3.30.200.20">
    <property type="entry name" value="Phosphorylase Kinase, domain 1"/>
    <property type="match status" value="1"/>
</dbReference>
<evidence type="ECO:0000313" key="3">
    <source>
        <dbReference type="EMBL" id="EGZ27003.1"/>
    </source>
</evidence>
<dbReference type="SUPFAM" id="SSF56112">
    <property type="entry name" value="Protein kinase-like (PK-like)"/>
    <property type="match status" value="1"/>
</dbReference>
<keyword evidence="1" id="KW-0812">Transmembrane</keyword>
<dbReference type="AlphaFoldDB" id="G4YGP0"/>
<dbReference type="GO" id="GO:0005524">
    <property type="term" value="F:ATP binding"/>
    <property type="evidence" value="ECO:0007669"/>
    <property type="project" value="InterPro"/>
</dbReference>
<dbReference type="SMART" id="SM00220">
    <property type="entry name" value="S_TKc"/>
    <property type="match status" value="1"/>
</dbReference>
<accession>G4YGP0</accession>
<keyword evidence="1" id="KW-1133">Transmembrane helix</keyword>
<proteinExistence type="predicted"/>
<feature type="transmembrane region" description="Helical" evidence="1">
    <location>
        <begin position="174"/>
        <end position="195"/>
    </location>
</feature>
<dbReference type="PROSITE" id="PS50011">
    <property type="entry name" value="PROTEIN_KINASE_DOM"/>
    <property type="match status" value="1"/>
</dbReference>
<dbReference type="InterPro" id="IPR051681">
    <property type="entry name" value="Ser/Thr_Kinases-Pseudokinases"/>
</dbReference>
<dbReference type="KEGG" id="psoj:PHYSODRAFT_477685"/>
<dbReference type="SMR" id="G4YGP0"/>
<dbReference type="Pfam" id="PF00069">
    <property type="entry name" value="Pkinase"/>
    <property type="match status" value="1"/>
</dbReference>
<dbReference type="Gene3D" id="1.10.510.10">
    <property type="entry name" value="Transferase(Phosphotransferase) domain 1"/>
    <property type="match status" value="1"/>
</dbReference>
<name>G4YGP0_PHYSP</name>
<dbReference type="PROSITE" id="PS00108">
    <property type="entry name" value="PROTEIN_KINASE_ST"/>
    <property type="match status" value="1"/>
</dbReference>
<organism evidence="3 4">
    <name type="scientific">Phytophthora sojae (strain P6497)</name>
    <name type="common">Soybean stem and root rot agent</name>
    <name type="synonym">Phytophthora megasperma f. sp. glycines</name>
    <dbReference type="NCBI Taxonomy" id="1094619"/>
    <lineage>
        <taxon>Eukaryota</taxon>
        <taxon>Sar</taxon>
        <taxon>Stramenopiles</taxon>
        <taxon>Oomycota</taxon>
        <taxon>Peronosporomycetes</taxon>
        <taxon>Peronosporales</taxon>
        <taxon>Peronosporaceae</taxon>
        <taxon>Phytophthora</taxon>
    </lineage>
</organism>
<keyword evidence="4" id="KW-1185">Reference proteome</keyword>
<reference evidence="3 4" key="1">
    <citation type="journal article" date="2006" name="Science">
        <title>Phytophthora genome sequences uncover evolutionary origins and mechanisms of pathogenesis.</title>
        <authorList>
            <person name="Tyler B.M."/>
            <person name="Tripathy S."/>
            <person name="Zhang X."/>
            <person name="Dehal P."/>
            <person name="Jiang R.H."/>
            <person name="Aerts A."/>
            <person name="Arredondo F.D."/>
            <person name="Baxter L."/>
            <person name="Bensasson D."/>
            <person name="Beynon J.L."/>
            <person name="Chapman J."/>
            <person name="Damasceno C.M."/>
            <person name="Dorrance A.E."/>
            <person name="Dou D."/>
            <person name="Dickerman A.W."/>
            <person name="Dubchak I.L."/>
            <person name="Garbelotto M."/>
            <person name="Gijzen M."/>
            <person name="Gordon S.G."/>
            <person name="Govers F."/>
            <person name="Grunwald N.J."/>
            <person name="Huang W."/>
            <person name="Ivors K.L."/>
            <person name="Jones R.W."/>
            <person name="Kamoun S."/>
            <person name="Krampis K."/>
            <person name="Lamour K.H."/>
            <person name="Lee M.K."/>
            <person name="McDonald W.H."/>
            <person name="Medina M."/>
            <person name="Meijer H.J."/>
            <person name="Nordberg E.K."/>
            <person name="Maclean D.J."/>
            <person name="Ospina-Giraldo M.D."/>
            <person name="Morris P.F."/>
            <person name="Phuntumart V."/>
            <person name="Putnam N.H."/>
            <person name="Rash S."/>
            <person name="Rose J.K."/>
            <person name="Sakihama Y."/>
            <person name="Salamov A.A."/>
            <person name="Savidor A."/>
            <person name="Scheuring C.F."/>
            <person name="Smith B.M."/>
            <person name="Sobral B.W."/>
            <person name="Terry A."/>
            <person name="Torto-Alalibo T.A."/>
            <person name="Win J."/>
            <person name="Xu Z."/>
            <person name="Zhang H."/>
            <person name="Grigoriev I.V."/>
            <person name="Rokhsar D.S."/>
            <person name="Boore J.L."/>
        </authorList>
    </citation>
    <scope>NUCLEOTIDE SEQUENCE [LARGE SCALE GENOMIC DNA]</scope>
    <source>
        <strain evidence="3 4">P6497</strain>
    </source>
</reference>
<dbReference type="STRING" id="1094619.G4YGP0"/>
<protein>
    <recommendedName>
        <fullName evidence="2">Protein kinase domain-containing protein</fullName>
    </recommendedName>
</protein>
<dbReference type="PANTHER" id="PTHR44329:SF214">
    <property type="entry name" value="PROTEIN KINASE DOMAIN-CONTAINING PROTEIN"/>
    <property type="match status" value="1"/>
</dbReference>
<evidence type="ECO:0000259" key="2">
    <source>
        <dbReference type="PROSITE" id="PS50011"/>
    </source>
</evidence>